<feature type="domain" description="RecF/RecN/SMC N-terminal" evidence="16">
    <location>
        <begin position="3"/>
        <end position="364"/>
    </location>
</feature>
<dbReference type="Proteomes" id="UP000017052">
    <property type="component" value="Unassembled WGS sequence"/>
</dbReference>
<evidence type="ECO:0000256" key="4">
    <source>
        <dbReference type="ARBA" id="ARBA00022490"/>
    </source>
</evidence>
<evidence type="ECO:0000256" key="10">
    <source>
        <dbReference type="ARBA" id="ARBA00023204"/>
    </source>
</evidence>
<evidence type="ECO:0000256" key="13">
    <source>
        <dbReference type="HAMAP-Rule" id="MF_00365"/>
    </source>
</evidence>
<dbReference type="GO" id="GO:0009432">
    <property type="term" value="P:SOS response"/>
    <property type="evidence" value="ECO:0007669"/>
    <property type="project" value="UniProtKB-UniRule"/>
</dbReference>
<comment type="similarity">
    <text evidence="2 13 14">Belongs to the RecF family.</text>
</comment>
<evidence type="ECO:0000313" key="17">
    <source>
        <dbReference type="EMBL" id="ERK62012.1"/>
    </source>
</evidence>
<dbReference type="PROSITE" id="PS00617">
    <property type="entry name" value="RECF_1"/>
    <property type="match status" value="1"/>
</dbReference>
<evidence type="ECO:0000256" key="15">
    <source>
        <dbReference type="SAM" id="MobiDB-lite"/>
    </source>
</evidence>
<evidence type="ECO:0000256" key="3">
    <source>
        <dbReference type="ARBA" id="ARBA00020170"/>
    </source>
</evidence>
<dbReference type="PROSITE" id="PS00618">
    <property type="entry name" value="RECF_2"/>
    <property type="match status" value="1"/>
</dbReference>
<dbReference type="OrthoDB" id="9803889at2"/>
<proteinExistence type="inferred from homology"/>
<evidence type="ECO:0000256" key="12">
    <source>
        <dbReference type="ARBA" id="ARBA00025401"/>
    </source>
</evidence>
<evidence type="ECO:0000256" key="2">
    <source>
        <dbReference type="ARBA" id="ARBA00008016"/>
    </source>
</evidence>
<dbReference type="Gene3D" id="3.40.50.300">
    <property type="entry name" value="P-loop containing nucleotide triphosphate hydrolases"/>
    <property type="match status" value="1"/>
</dbReference>
<dbReference type="Pfam" id="PF02463">
    <property type="entry name" value="SMC_N"/>
    <property type="match status" value="1"/>
</dbReference>
<feature type="compositionally biased region" description="Basic and acidic residues" evidence="15">
    <location>
        <begin position="412"/>
        <end position="426"/>
    </location>
</feature>
<reference evidence="17" key="1">
    <citation type="submission" date="2013-08" db="EMBL/GenBank/DDBJ databases">
        <authorList>
            <person name="Durkin A.S."/>
            <person name="Haft D.R."/>
            <person name="McCorrison J."/>
            <person name="Torralba M."/>
            <person name="Gillis M."/>
            <person name="Haft D.H."/>
            <person name="Methe B."/>
            <person name="Sutton G."/>
            <person name="Nelson K.E."/>
        </authorList>
    </citation>
    <scope>NUCLEOTIDE SEQUENCE [LARGE SCALE GENOMIC DNA]</scope>
    <source>
        <strain evidence="17">F0233</strain>
    </source>
</reference>
<evidence type="ECO:0000313" key="18">
    <source>
        <dbReference type="Proteomes" id="UP000017052"/>
    </source>
</evidence>
<comment type="subcellular location">
    <subcellularLocation>
        <location evidence="1 13 14">Cytoplasm</location>
    </subcellularLocation>
</comment>
<evidence type="ECO:0000256" key="7">
    <source>
        <dbReference type="ARBA" id="ARBA00022763"/>
    </source>
</evidence>
<dbReference type="EMBL" id="ACVN02000037">
    <property type="protein sequence ID" value="ERK62012.1"/>
    <property type="molecule type" value="Genomic_DNA"/>
</dbReference>
<evidence type="ECO:0000256" key="14">
    <source>
        <dbReference type="RuleBase" id="RU000578"/>
    </source>
</evidence>
<dbReference type="AlphaFoldDB" id="U2SH83"/>
<dbReference type="GO" id="GO:0000731">
    <property type="term" value="P:DNA synthesis involved in DNA repair"/>
    <property type="evidence" value="ECO:0007669"/>
    <property type="project" value="TreeGrafter"/>
</dbReference>
<dbReference type="GO" id="GO:0006302">
    <property type="term" value="P:double-strand break repair"/>
    <property type="evidence" value="ECO:0007669"/>
    <property type="project" value="TreeGrafter"/>
</dbReference>
<keyword evidence="5 13" id="KW-0235">DNA replication</keyword>
<dbReference type="InterPro" id="IPR001238">
    <property type="entry name" value="DNA-binding_RecF"/>
</dbReference>
<dbReference type="PANTHER" id="PTHR32182:SF0">
    <property type="entry name" value="DNA REPLICATION AND REPAIR PROTEIN RECF"/>
    <property type="match status" value="1"/>
</dbReference>
<keyword evidence="8 13" id="KW-0067">ATP-binding</keyword>
<evidence type="ECO:0000256" key="5">
    <source>
        <dbReference type="ARBA" id="ARBA00022705"/>
    </source>
</evidence>
<feature type="compositionally biased region" description="Acidic residues" evidence="15">
    <location>
        <begin position="434"/>
        <end position="450"/>
    </location>
</feature>
<keyword evidence="7 13" id="KW-0227">DNA damage</keyword>
<dbReference type="InterPro" id="IPR018078">
    <property type="entry name" value="DNA-binding_RecF_CS"/>
</dbReference>
<keyword evidence="11 13" id="KW-0742">SOS response</keyword>
<evidence type="ECO:0000256" key="6">
    <source>
        <dbReference type="ARBA" id="ARBA00022741"/>
    </source>
</evidence>
<dbReference type="InterPro" id="IPR027417">
    <property type="entry name" value="P-loop_NTPase"/>
</dbReference>
<evidence type="ECO:0000256" key="11">
    <source>
        <dbReference type="ARBA" id="ARBA00023236"/>
    </source>
</evidence>
<organism evidence="17 18">
    <name type="scientific">Propionibacterium acidifaciens F0233</name>
    <dbReference type="NCBI Taxonomy" id="553198"/>
    <lineage>
        <taxon>Bacteria</taxon>
        <taxon>Bacillati</taxon>
        <taxon>Actinomycetota</taxon>
        <taxon>Actinomycetes</taxon>
        <taxon>Propionibacteriales</taxon>
        <taxon>Propionibacteriaceae</taxon>
        <taxon>Propionibacterium</taxon>
    </lineage>
</organism>
<dbReference type="GO" id="GO:0006260">
    <property type="term" value="P:DNA replication"/>
    <property type="evidence" value="ECO:0007669"/>
    <property type="project" value="UniProtKB-UniRule"/>
</dbReference>
<evidence type="ECO:0000256" key="8">
    <source>
        <dbReference type="ARBA" id="ARBA00022840"/>
    </source>
</evidence>
<keyword evidence="6 13" id="KW-0547">Nucleotide-binding</keyword>
<keyword evidence="18" id="KW-1185">Reference proteome</keyword>
<dbReference type="PANTHER" id="PTHR32182">
    <property type="entry name" value="DNA REPLICATION AND REPAIR PROTEIN RECF"/>
    <property type="match status" value="1"/>
</dbReference>
<evidence type="ECO:0000256" key="9">
    <source>
        <dbReference type="ARBA" id="ARBA00023125"/>
    </source>
</evidence>
<evidence type="ECO:0000259" key="16">
    <source>
        <dbReference type="Pfam" id="PF02463"/>
    </source>
</evidence>
<feature type="region of interest" description="Disordered" evidence="15">
    <location>
        <begin position="395"/>
        <end position="450"/>
    </location>
</feature>
<keyword evidence="10 13" id="KW-0234">DNA repair</keyword>
<dbReference type="Gene3D" id="1.20.1050.90">
    <property type="entry name" value="RecF/RecN/SMC, N-terminal domain"/>
    <property type="match status" value="1"/>
</dbReference>
<comment type="function">
    <text evidence="12 13 14">The RecF protein is involved in DNA metabolism; it is required for DNA replication and normal SOS inducibility. RecF binds preferentially to single-stranded, linear DNA. It also seems to bind ATP.</text>
</comment>
<evidence type="ECO:0000256" key="1">
    <source>
        <dbReference type="ARBA" id="ARBA00004496"/>
    </source>
</evidence>
<accession>U2SH83</accession>
<keyword evidence="4 13" id="KW-0963">Cytoplasm</keyword>
<feature type="binding site" evidence="13">
    <location>
        <begin position="30"/>
        <end position="37"/>
    </location>
    <ligand>
        <name>ATP</name>
        <dbReference type="ChEBI" id="CHEBI:30616"/>
    </ligand>
</feature>
<sequence>MFVDHLELVDFRSYRAVSLALRPGVNLLIGPNGHGKTNLVEAVEYLSTLGSHRVASDAPLLRAGTEQAIIRAVVVAGADDPRRLLLEIELNAGRPNRARINRVPQRRVRDLVGALRTVVFSPEDLTIVKGDPADRRGFIDALIVTRWPRMAAVKADYERALRQRNALLKQLARRGGRPDGGSAATLDVWDERLAGLGAELLAARLVTLADLLAPTRAAYAAIAPVNDVAGIGYKSSLPGLAELCAPDDDGRPGTPAPAVLDDLLRRQMAARRHDECLRGVSLVGPHRDDVELRIGPLPAKGYASHGESWSLALALRLGSLRMLRAEGIEPVLVLDDVFAELDATRRDRLADAVADAEQVIVTAAVAEDVPARLEGLRLDVAMRVAAVPERVSVLSGPGVVDLDGPEGPGEGEGARGDGDDGCDRDGPAPPVPDGADEDGAPDDRDEEDGR</sequence>
<name>U2SH83_9ACTN</name>
<dbReference type="InterPro" id="IPR042174">
    <property type="entry name" value="RecF_2"/>
</dbReference>
<dbReference type="SUPFAM" id="SSF52540">
    <property type="entry name" value="P-loop containing nucleoside triphosphate hydrolases"/>
    <property type="match status" value="1"/>
</dbReference>
<dbReference type="NCBIfam" id="TIGR00611">
    <property type="entry name" value="recf"/>
    <property type="match status" value="1"/>
</dbReference>
<comment type="caution">
    <text evidence="17">The sequence shown here is derived from an EMBL/GenBank/DDBJ whole genome shotgun (WGS) entry which is preliminary data.</text>
</comment>
<dbReference type="InterPro" id="IPR003395">
    <property type="entry name" value="RecF/RecN/SMC_N"/>
</dbReference>
<protein>
    <recommendedName>
        <fullName evidence="3 13">DNA replication and repair protein RecF</fullName>
    </recommendedName>
</protein>
<dbReference type="GO" id="GO:0005524">
    <property type="term" value="F:ATP binding"/>
    <property type="evidence" value="ECO:0007669"/>
    <property type="project" value="UniProtKB-UniRule"/>
</dbReference>
<dbReference type="GO" id="GO:0005737">
    <property type="term" value="C:cytoplasm"/>
    <property type="evidence" value="ECO:0007669"/>
    <property type="project" value="UniProtKB-SubCell"/>
</dbReference>
<gene>
    <name evidence="13 17" type="primary">recF</name>
    <name evidence="17" type="ORF">HMPREF0682_0719</name>
</gene>
<dbReference type="GO" id="GO:0003697">
    <property type="term" value="F:single-stranded DNA binding"/>
    <property type="evidence" value="ECO:0007669"/>
    <property type="project" value="UniProtKB-UniRule"/>
</dbReference>
<dbReference type="HAMAP" id="MF_00365">
    <property type="entry name" value="RecF"/>
    <property type="match status" value="1"/>
</dbReference>
<keyword evidence="9 13" id="KW-0238">DNA-binding</keyword>